<dbReference type="Pfam" id="PF01135">
    <property type="entry name" value="PCMT"/>
    <property type="match status" value="1"/>
</dbReference>
<dbReference type="SUPFAM" id="SSF53335">
    <property type="entry name" value="S-adenosyl-L-methionine-dependent methyltransferases"/>
    <property type="match status" value="1"/>
</dbReference>
<dbReference type="InterPro" id="IPR000682">
    <property type="entry name" value="PCMT"/>
</dbReference>
<dbReference type="GO" id="GO:0004719">
    <property type="term" value="F:protein-L-isoaspartate (D-aspartate) O-methyltransferase activity"/>
    <property type="evidence" value="ECO:0007669"/>
    <property type="project" value="InterPro"/>
</dbReference>
<comment type="caution">
    <text evidence="4">The sequence shown here is derived from an EMBL/GenBank/DDBJ whole genome shotgun (WGS) entry which is preliminary data.</text>
</comment>
<dbReference type="Gene3D" id="3.40.50.150">
    <property type="entry name" value="Vaccinia Virus protein VP39"/>
    <property type="match status" value="1"/>
</dbReference>
<evidence type="ECO:0000256" key="3">
    <source>
        <dbReference type="ARBA" id="ARBA00030757"/>
    </source>
</evidence>
<organism evidence="4 5">
    <name type="scientific">Marivibrio halodurans</name>
    <dbReference type="NCBI Taxonomy" id="2039722"/>
    <lineage>
        <taxon>Bacteria</taxon>
        <taxon>Pseudomonadati</taxon>
        <taxon>Pseudomonadota</taxon>
        <taxon>Alphaproteobacteria</taxon>
        <taxon>Rhodospirillales</taxon>
        <taxon>Rhodospirillaceae</taxon>
        <taxon>Marivibrio</taxon>
    </lineage>
</organism>
<keyword evidence="5" id="KW-1185">Reference proteome</keyword>
<name>A0A8J7RZ03_9PROT</name>
<reference evidence="4" key="1">
    <citation type="submission" date="2021-04" db="EMBL/GenBank/DDBJ databases">
        <authorList>
            <person name="Zhang D.-C."/>
        </authorList>
    </citation>
    <scope>NUCLEOTIDE SEQUENCE</scope>
    <source>
        <strain evidence="4">CGMCC 1.15697</strain>
    </source>
</reference>
<protein>
    <recommendedName>
        <fullName evidence="2">Protein-L-isoaspartate O-methyltransferase</fullName>
    </recommendedName>
    <alternativeName>
        <fullName evidence="3">Protein L-isoaspartyl methyltransferase</fullName>
    </alternativeName>
</protein>
<evidence type="ECO:0000256" key="2">
    <source>
        <dbReference type="ARBA" id="ARBA00013346"/>
    </source>
</evidence>
<dbReference type="InterPro" id="IPR029063">
    <property type="entry name" value="SAM-dependent_MTases_sf"/>
</dbReference>
<evidence type="ECO:0000256" key="1">
    <source>
        <dbReference type="ARBA" id="ARBA00005369"/>
    </source>
</evidence>
<accession>A0A8J7RZ03</accession>
<comment type="similarity">
    <text evidence="1">Belongs to the methyltransferase superfamily. L-isoaspartyl/D-aspartyl protein methyltransferase family.</text>
</comment>
<dbReference type="EMBL" id="JAGMWN010000001">
    <property type="protein sequence ID" value="MBP5855659.1"/>
    <property type="molecule type" value="Genomic_DNA"/>
</dbReference>
<dbReference type="RefSeq" id="WP_210680236.1">
    <property type="nucleotide sequence ID" value="NZ_JAGMWN010000001.1"/>
</dbReference>
<proteinExistence type="inferred from homology"/>
<dbReference type="PANTHER" id="PTHR11579:SF18">
    <property type="entry name" value="PROTEIN-L-ISOASPARTATE O-METHYLTRANSFERASE"/>
    <property type="match status" value="1"/>
</dbReference>
<dbReference type="PANTHER" id="PTHR11579">
    <property type="entry name" value="PROTEIN-L-ISOASPARTATE O-METHYLTRANSFERASE"/>
    <property type="match status" value="1"/>
</dbReference>
<dbReference type="AlphaFoldDB" id="A0A8J7RZ03"/>
<dbReference type="Proteomes" id="UP000672602">
    <property type="component" value="Unassembled WGS sequence"/>
</dbReference>
<sequence length="217" mass="23462">MDFTIARRNMVACQIRPNNVTDERVLDAMGTLPRERFVPKGRQTIAYIDEDVEIAPGRFLMEPVTAGRLIDAAAIGAADNVLVIAPGTGYIAAVAGRLGGSVFALEQDSDLSRRMNTLITDMALDNVVIVEGPHAEGWPKEAPYDVILVDGCLPEVPEALTDQLEEGGRLVAVIGRPGQVGRLTLFGKRNGVVSHRILRDAMVQPAPGFEREVGFVF</sequence>
<dbReference type="GO" id="GO:0005737">
    <property type="term" value="C:cytoplasm"/>
    <property type="evidence" value="ECO:0007669"/>
    <property type="project" value="TreeGrafter"/>
</dbReference>
<evidence type="ECO:0000313" key="5">
    <source>
        <dbReference type="Proteomes" id="UP000672602"/>
    </source>
</evidence>
<dbReference type="CDD" id="cd02440">
    <property type="entry name" value="AdoMet_MTases"/>
    <property type="match status" value="1"/>
</dbReference>
<gene>
    <name evidence="4" type="ORF">KAJ83_01455</name>
</gene>
<evidence type="ECO:0000313" key="4">
    <source>
        <dbReference type="EMBL" id="MBP5855659.1"/>
    </source>
</evidence>